<organism evidence="2 3">
    <name type="scientific">Roseateles aquatilis</name>
    <dbReference type="NCBI Taxonomy" id="431061"/>
    <lineage>
        <taxon>Bacteria</taxon>
        <taxon>Pseudomonadati</taxon>
        <taxon>Pseudomonadota</taxon>
        <taxon>Betaproteobacteria</taxon>
        <taxon>Burkholderiales</taxon>
        <taxon>Sphaerotilaceae</taxon>
        <taxon>Roseateles</taxon>
    </lineage>
</organism>
<sequence>MSDLLHRRTLLGTAAAALILSACGGSDGGYDGGYGMAMPPPAAVVLETITATLTGDQEAPAATTSGATGTATFSLNRATRTLSGAVKLDGLTDPTAAHIHLGAAGDAGAVEIALSISATKDISLAATVLTPDQLANLDAGKYYVNVHSAAFPGGEIRGQIGREVFTAQLGGQQEVDPKATTASGTGLLVLNPLTRAISGSIELTGITATAAHIHAAAAGSNGPILLNLTDHGGHGHFTVPDNTVLAAADVDTLRKGGLYYNAHSAAFPGGEVRGQIGRRVLKAMADGSQEVVATPSAATGQATVVYDPVTRTITGSFTVANITATAAHIHRGAVGVNGAIAVPLAETTPGSGIWSIAANTALDAPGAQALLTSGMYVNAHSAAFPGGEIRGQLNPAK</sequence>
<dbReference type="PROSITE" id="PS51318">
    <property type="entry name" value="TAT"/>
    <property type="match status" value="1"/>
</dbReference>
<dbReference type="Pfam" id="PF07452">
    <property type="entry name" value="CHRD"/>
    <property type="match status" value="3"/>
</dbReference>
<dbReference type="AlphaFoldDB" id="A0A246IVK7"/>
<dbReference type="PROSITE" id="PS51257">
    <property type="entry name" value="PROKAR_LIPOPROTEIN"/>
    <property type="match status" value="1"/>
</dbReference>
<evidence type="ECO:0000313" key="3">
    <source>
        <dbReference type="Proteomes" id="UP000197468"/>
    </source>
</evidence>
<dbReference type="OrthoDB" id="571052at2"/>
<protein>
    <recommendedName>
        <fullName evidence="1">CHRD domain-containing protein</fullName>
    </recommendedName>
</protein>
<dbReference type="EMBL" id="NIOF01000019">
    <property type="protein sequence ID" value="OWQ83789.1"/>
    <property type="molecule type" value="Genomic_DNA"/>
</dbReference>
<dbReference type="PANTHER" id="PTHR46526">
    <property type="entry name" value="CHORDIN"/>
    <property type="match status" value="1"/>
</dbReference>
<evidence type="ECO:0000259" key="1">
    <source>
        <dbReference type="PROSITE" id="PS50933"/>
    </source>
</evidence>
<keyword evidence="3" id="KW-1185">Reference proteome</keyword>
<dbReference type="SMART" id="SM00754">
    <property type="entry name" value="CHRD"/>
    <property type="match status" value="3"/>
</dbReference>
<dbReference type="InterPro" id="IPR052278">
    <property type="entry name" value="Chordin-like_regulators"/>
</dbReference>
<proteinExistence type="predicted"/>
<dbReference type="GO" id="GO:0005615">
    <property type="term" value="C:extracellular space"/>
    <property type="evidence" value="ECO:0007669"/>
    <property type="project" value="TreeGrafter"/>
</dbReference>
<dbReference type="Proteomes" id="UP000197468">
    <property type="component" value="Unassembled WGS sequence"/>
</dbReference>
<dbReference type="PROSITE" id="PS50933">
    <property type="entry name" value="CHRD"/>
    <property type="match status" value="1"/>
</dbReference>
<dbReference type="PANTHER" id="PTHR46526:SF1">
    <property type="entry name" value="CHORDIN"/>
    <property type="match status" value="1"/>
</dbReference>
<name>A0A246IVK7_9BURK</name>
<comment type="caution">
    <text evidence="2">The sequence shown here is derived from an EMBL/GenBank/DDBJ whole genome shotgun (WGS) entry which is preliminary data.</text>
</comment>
<feature type="domain" description="CHRD" evidence="1">
    <location>
        <begin position="45"/>
        <end position="165"/>
    </location>
</feature>
<evidence type="ECO:0000313" key="2">
    <source>
        <dbReference type="EMBL" id="OWQ83789.1"/>
    </source>
</evidence>
<accession>A0A246IVK7</accession>
<dbReference type="InterPro" id="IPR006311">
    <property type="entry name" value="TAT_signal"/>
</dbReference>
<reference evidence="2 3" key="1">
    <citation type="journal article" date="2008" name="Int. J. Syst. Evol. Microbiol.">
        <title>Description of Roseateles aquatilis sp. nov. and Roseateles terrae sp. nov., in the class Betaproteobacteria, and emended description of the genus Roseateles.</title>
        <authorList>
            <person name="Gomila M."/>
            <person name="Bowien B."/>
            <person name="Falsen E."/>
            <person name="Moore E.R."/>
            <person name="Lalucat J."/>
        </authorList>
    </citation>
    <scope>NUCLEOTIDE SEQUENCE [LARGE SCALE GENOMIC DNA]</scope>
    <source>
        <strain evidence="2 3">CCUG 48205</strain>
    </source>
</reference>
<dbReference type="InterPro" id="IPR010895">
    <property type="entry name" value="CHRD"/>
</dbReference>
<dbReference type="GO" id="GO:0036122">
    <property type="term" value="F:BMP binding"/>
    <property type="evidence" value="ECO:0007669"/>
    <property type="project" value="TreeGrafter"/>
</dbReference>
<dbReference type="RefSeq" id="WP_088388052.1">
    <property type="nucleotide sequence ID" value="NZ_NIOF01000019.1"/>
</dbReference>
<gene>
    <name evidence="2" type="ORF">CDN99_25305</name>
</gene>